<dbReference type="AlphaFoldDB" id="A0A3E2H456"/>
<evidence type="ECO:0000256" key="1">
    <source>
        <dbReference type="SAM" id="SignalP"/>
    </source>
</evidence>
<comment type="caution">
    <text evidence="2">The sequence shown here is derived from an EMBL/GenBank/DDBJ whole genome shotgun (WGS) entry which is preliminary data.</text>
</comment>
<proteinExistence type="predicted"/>
<dbReference type="EMBL" id="NCSJ02000173">
    <property type="protein sequence ID" value="RFU28159.1"/>
    <property type="molecule type" value="Genomic_DNA"/>
</dbReference>
<name>A0A3E2H456_SCYLI</name>
<sequence length="71" mass="7527">MKNSTLTSLLAAIAFIASGATAFYGQLRLDEECSEGCNLVLNINDYNTGSTYTCGTVNPSFCTYEGACNVL</sequence>
<accession>A0A3E2H456</accession>
<feature type="non-terminal residue" evidence="2">
    <location>
        <position position="71"/>
    </location>
</feature>
<keyword evidence="1" id="KW-0732">Signal</keyword>
<keyword evidence="3" id="KW-1185">Reference proteome</keyword>
<feature type="chain" id="PRO_5017832829" evidence="1">
    <location>
        <begin position="23"/>
        <end position="71"/>
    </location>
</feature>
<evidence type="ECO:0000313" key="2">
    <source>
        <dbReference type="EMBL" id="RFU28159.1"/>
    </source>
</evidence>
<evidence type="ECO:0000313" key="3">
    <source>
        <dbReference type="Proteomes" id="UP000258309"/>
    </source>
</evidence>
<gene>
    <name evidence="2" type="ORF">B7463_g8178</name>
</gene>
<dbReference type="Proteomes" id="UP000258309">
    <property type="component" value="Unassembled WGS sequence"/>
</dbReference>
<reference evidence="2 3" key="1">
    <citation type="submission" date="2018-05" db="EMBL/GenBank/DDBJ databases">
        <title>Draft genome sequence of Scytalidium lignicola DSM 105466, a ubiquitous saprotrophic fungus.</title>
        <authorList>
            <person name="Buettner E."/>
            <person name="Gebauer A.M."/>
            <person name="Hofrichter M."/>
            <person name="Liers C."/>
            <person name="Kellner H."/>
        </authorList>
    </citation>
    <scope>NUCLEOTIDE SEQUENCE [LARGE SCALE GENOMIC DNA]</scope>
    <source>
        <strain evidence="2 3">DSM 105466</strain>
    </source>
</reference>
<organism evidence="2 3">
    <name type="scientific">Scytalidium lignicola</name>
    <name type="common">Hyphomycete</name>
    <dbReference type="NCBI Taxonomy" id="5539"/>
    <lineage>
        <taxon>Eukaryota</taxon>
        <taxon>Fungi</taxon>
        <taxon>Dikarya</taxon>
        <taxon>Ascomycota</taxon>
        <taxon>Pezizomycotina</taxon>
        <taxon>Leotiomycetes</taxon>
        <taxon>Leotiomycetes incertae sedis</taxon>
        <taxon>Scytalidium</taxon>
    </lineage>
</organism>
<protein>
    <submittedName>
        <fullName evidence="2">Uncharacterized protein</fullName>
    </submittedName>
</protein>
<feature type="non-terminal residue" evidence="2">
    <location>
        <position position="1"/>
    </location>
</feature>
<dbReference type="OrthoDB" id="4886528at2759"/>
<feature type="signal peptide" evidence="1">
    <location>
        <begin position="1"/>
        <end position="22"/>
    </location>
</feature>